<dbReference type="PANTHER" id="PTHR25462">
    <property type="entry name" value="BONUS, ISOFORM C-RELATED"/>
    <property type="match status" value="1"/>
</dbReference>
<evidence type="ECO:0000259" key="3">
    <source>
        <dbReference type="PROSITE" id="PS50119"/>
    </source>
</evidence>
<feature type="domain" description="B box-type" evidence="3">
    <location>
        <begin position="279"/>
        <end position="321"/>
    </location>
</feature>
<reference evidence="4" key="1">
    <citation type="submission" date="2019-11" db="EMBL/GenBank/DDBJ databases">
        <title>Leishmania tarentolae CDS.</title>
        <authorList>
            <person name="Goto Y."/>
            <person name="Yamagishi J."/>
        </authorList>
    </citation>
    <scope>NUCLEOTIDE SEQUENCE [LARGE SCALE GENOMIC DNA]</scope>
    <source>
        <strain evidence="4">Parrot Tar II</strain>
    </source>
</reference>
<dbReference type="Gene3D" id="3.30.160.60">
    <property type="entry name" value="Classic Zinc Finger"/>
    <property type="match status" value="1"/>
</dbReference>
<evidence type="ECO:0000256" key="1">
    <source>
        <dbReference type="PROSITE-ProRule" id="PRU00024"/>
    </source>
</evidence>
<evidence type="ECO:0000313" key="5">
    <source>
        <dbReference type="Proteomes" id="UP000419144"/>
    </source>
</evidence>
<dbReference type="VEuPathDB" id="TriTrypDB:LtaPh_3615400"/>
<dbReference type="SMART" id="SM00336">
    <property type="entry name" value="BBOX"/>
    <property type="match status" value="2"/>
</dbReference>
<dbReference type="InterPro" id="IPR000315">
    <property type="entry name" value="Znf_B-box"/>
</dbReference>
<keyword evidence="5" id="KW-1185">Reference proteome</keyword>
<feature type="domain" description="B box-type" evidence="3">
    <location>
        <begin position="227"/>
        <end position="273"/>
    </location>
</feature>
<dbReference type="EMBL" id="BLBS01000057">
    <property type="protein sequence ID" value="GET93221.1"/>
    <property type="molecule type" value="Genomic_DNA"/>
</dbReference>
<dbReference type="PANTHER" id="PTHR25462:SF296">
    <property type="entry name" value="MEIOTIC P26, ISOFORM F"/>
    <property type="match status" value="1"/>
</dbReference>
<comment type="caution">
    <text evidence="4">The sequence shown here is derived from an EMBL/GenBank/DDBJ whole genome shotgun (WGS) entry which is preliminary data.</text>
</comment>
<dbReference type="InterPro" id="IPR047153">
    <property type="entry name" value="TRIM45/56/19-like"/>
</dbReference>
<sequence>MAKRTVSKAAVGGDQSGATTVCDASIVTSTGGEEEDSSQSFRATAVTLCKEATSTEAGSKEAPGAPLLWPFLCPLCNAVELVDPVDLHEPVKGALSSSALDSKTAGEAVHCLACRACAAQWVSAVGAVSGDKAATTDHNDGPSGSAVVTACSPPVASMSDCATLLACPLCNTMCDAANLLSVDSIGGVARVQDVSMVRNSYTGSQPLSCTTKTSSTLGLPPTTLAALPSPLCSICEEAKVMRFCVQCDFGMCDTCHRATHAKGGFRQHEVLSLEQAHRRGHQRCKLHAGMVLDLFCSSCSTCVCVTCCFGGAHRGHEVFPLADVAARATAALTEHSTDLAALQRDADATGMQFSSLWPAYETKVDDVRKEIQQCFSSLRQVLQEREDALLARLEEASAVVGRRSLELRSAMEALSSLLRSTSERLQSLPGLVSPATLMRIFDTVQEQQQWVSRLSTRVIEEATAVAEGWSYHMCSDGANGCRMASFVLLNSDTPNADSLRQYKSVLADLGRLDAKEHVQLSLPVQVGAASVETAGRHGNGEEMSSAHPLWGCTTEDYIESGGNLRKGAPDNLCDDGNANDGAVTNAEEAEETLLVRPSHIEAAARSLPGSTAVSKLGEVSVASRGIGGCESRQRSMSGSTLQSQPRRPQLFSFGAPSRSTHGPLPTYELNVDSSVKGIGAETVSATDGTSAFGTGRLDGAVSKRGDAKQDLWELGGRDSFAAEVGTLGYHKPGCATAARGVRDTMPFRVSLPPRRFESHDRTDDDDSSVRETDDQMPWRALKLHLNSSVQDGVRSTATSLSRHGSTARLQCLTELDLRKPNELANEVLRSSLSAPRQGRAESQRRTTGLQLEL</sequence>
<dbReference type="GO" id="GO:0008270">
    <property type="term" value="F:zinc ion binding"/>
    <property type="evidence" value="ECO:0007669"/>
    <property type="project" value="UniProtKB-KW"/>
</dbReference>
<evidence type="ECO:0000256" key="2">
    <source>
        <dbReference type="SAM" id="MobiDB-lite"/>
    </source>
</evidence>
<feature type="region of interest" description="Disordered" evidence="2">
    <location>
        <begin position="627"/>
        <end position="664"/>
    </location>
</feature>
<accession>A0A640KVF0</accession>
<dbReference type="Proteomes" id="UP000419144">
    <property type="component" value="Unassembled WGS sequence"/>
</dbReference>
<dbReference type="Pfam" id="PF22586">
    <property type="entry name" value="ANCHR-like_BBOX"/>
    <property type="match status" value="1"/>
</dbReference>
<dbReference type="CDD" id="cd19757">
    <property type="entry name" value="Bbox1"/>
    <property type="match status" value="1"/>
</dbReference>
<evidence type="ECO:0000313" key="4">
    <source>
        <dbReference type="EMBL" id="GET93221.1"/>
    </source>
</evidence>
<organism evidence="4 5">
    <name type="scientific">Leishmania tarentolae</name>
    <name type="common">Sauroleishmania tarentolae</name>
    <dbReference type="NCBI Taxonomy" id="5689"/>
    <lineage>
        <taxon>Eukaryota</taxon>
        <taxon>Discoba</taxon>
        <taxon>Euglenozoa</taxon>
        <taxon>Kinetoplastea</taxon>
        <taxon>Metakinetoplastina</taxon>
        <taxon>Trypanosomatida</taxon>
        <taxon>Trypanosomatidae</taxon>
        <taxon>Leishmaniinae</taxon>
        <taxon>Leishmania</taxon>
        <taxon>lizard Leishmania</taxon>
    </lineage>
</organism>
<protein>
    <recommendedName>
        <fullName evidence="3">B box-type domain-containing protein</fullName>
    </recommendedName>
</protein>
<feature type="region of interest" description="Disordered" evidence="2">
    <location>
        <begin position="752"/>
        <end position="773"/>
    </location>
</feature>
<name>A0A640KVF0_LEITA</name>
<keyword evidence="1" id="KW-0863">Zinc-finger</keyword>
<dbReference type="Pfam" id="PF00643">
    <property type="entry name" value="zf-B_box"/>
    <property type="match status" value="1"/>
</dbReference>
<proteinExistence type="predicted"/>
<keyword evidence="1" id="KW-0862">Zinc</keyword>
<feature type="compositionally biased region" description="Polar residues" evidence="2">
    <location>
        <begin position="634"/>
        <end position="646"/>
    </location>
</feature>
<dbReference type="PROSITE" id="PS50119">
    <property type="entry name" value="ZF_BBOX"/>
    <property type="match status" value="2"/>
</dbReference>
<gene>
    <name evidence="4" type="ORF">LtaPh_3615400</name>
</gene>
<feature type="region of interest" description="Disordered" evidence="2">
    <location>
        <begin position="829"/>
        <end position="853"/>
    </location>
</feature>
<keyword evidence="1" id="KW-0479">Metal-binding</keyword>
<dbReference type="SUPFAM" id="SSF57845">
    <property type="entry name" value="B-box zinc-binding domain"/>
    <property type="match status" value="1"/>
</dbReference>
<dbReference type="OrthoDB" id="264520at2759"/>
<feature type="compositionally biased region" description="Basic and acidic residues" evidence="2">
    <location>
        <begin position="754"/>
        <end position="773"/>
    </location>
</feature>
<dbReference type="AlphaFoldDB" id="A0A640KVF0"/>